<keyword evidence="3" id="KW-1185">Reference proteome</keyword>
<name>A0ABP7S267_9PSEU</name>
<organism evidence="2 3">
    <name type="scientific">Allokutzneria multivorans</name>
    <dbReference type="NCBI Taxonomy" id="1142134"/>
    <lineage>
        <taxon>Bacteria</taxon>
        <taxon>Bacillati</taxon>
        <taxon>Actinomycetota</taxon>
        <taxon>Actinomycetes</taxon>
        <taxon>Pseudonocardiales</taxon>
        <taxon>Pseudonocardiaceae</taxon>
        <taxon>Allokutzneria</taxon>
    </lineage>
</organism>
<accession>A0ABP7S267</accession>
<dbReference type="EMBL" id="BAABAL010000008">
    <property type="protein sequence ID" value="GAA4005546.1"/>
    <property type="molecule type" value="Genomic_DNA"/>
</dbReference>
<keyword evidence="1" id="KW-0732">Signal</keyword>
<evidence type="ECO:0000256" key="1">
    <source>
        <dbReference type="SAM" id="SignalP"/>
    </source>
</evidence>
<sequence>MRTHRVATVGLVCLTVVLSTGAGPLRAQPPSPGEGVAVDEYTKTKLPENAVKRTIDTCALLDPGSVKEIFGAPPRDIDLNGFDSCSMKVEPTGDSSRSWSIAVNTGFSTVTKKDNAETLELHGRTFARRKDRELPGFVDFSCAWALLSDNPSAPPVELSVSWRGMRDEPPPKPQCDLAKAYLPKVAPYLITPSRRGEGATKPELTLPTKDPCAAIPELAKRFAQPGQPPKMKSSSPFSCSLEVVPMNLQTRERAEEIEISFRWARNPAHKAEKPITIGGKPGNMAERSIDKKCQVDLQYDPTMVPERYASEPDGRDVQTITVVAKSCDVAQPAAELAVKGAQ</sequence>
<dbReference type="Proteomes" id="UP001501747">
    <property type="component" value="Unassembled WGS sequence"/>
</dbReference>
<feature type="chain" id="PRO_5045434770" description="DUF3558 domain-containing protein" evidence="1">
    <location>
        <begin position="23"/>
        <end position="342"/>
    </location>
</feature>
<feature type="signal peptide" evidence="1">
    <location>
        <begin position="1"/>
        <end position="22"/>
    </location>
</feature>
<protein>
    <recommendedName>
        <fullName evidence="4">DUF3558 domain-containing protein</fullName>
    </recommendedName>
</protein>
<dbReference type="RefSeq" id="WP_344874794.1">
    <property type="nucleotide sequence ID" value="NZ_BAABAL010000008.1"/>
</dbReference>
<evidence type="ECO:0008006" key="4">
    <source>
        <dbReference type="Google" id="ProtNLM"/>
    </source>
</evidence>
<proteinExistence type="predicted"/>
<reference evidence="3" key="1">
    <citation type="journal article" date="2019" name="Int. J. Syst. Evol. Microbiol.">
        <title>The Global Catalogue of Microorganisms (GCM) 10K type strain sequencing project: providing services to taxonomists for standard genome sequencing and annotation.</title>
        <authorList>
            <consortium name="The Broad Institute Genomics Platform"/>
            <consortium name="The Broad Institute Genome Sequencing Center for Infectious Disease"/>
            <person name="Wu L."/>
            <person name="Ma J."/>
        </authorList>
    </citation>
    <scope>NUCLEOTIDE SEQUENCE [LARGE SCALE GENOMIC DNA]</scope>
    <source>
        <strain evidence="3">JCM 17342</strain>
    </source>
</reference>
<comment type="caution">
    <text evidence="2">The sequence shown here is derived from an EMBL/GenBank/DDBJ whole genome shotgun (WGS) entry which is preliminary data.</text>
</comment>
<evidence type="ECO:0000313" key="2">
    <source>
        <dbReference type="EMBL" id="GAA4005546.1"/>
    </source>
</evidence>
<evidence type="ECO:0000313" key="3">
    <source>
        <dbReference type="Proteomes" id="UP001501747"/>
    </source>
</evidence>
<gene>
    <name evidence="2" type="ORF">GCM10022247_28760</name>
</gene>